<dbReference type="InterPro" id="IPR004447">
    <property type="entry name" value="Peptidase_S41A"/>
</dbReference>
<name>A0A369P0I5_9ACTN</name>
<organism evidence="9 10">
    <name type="scientific">Adlercreutzia equolifaciens subsp. celatus</name>
    <dbReference type="NCBI Taxonomy" id="394340"/>
    <lineage>
        <taxon>Bacteria</taxon>
        <taxon>Bacillati</taxon>
        <taxon>Actinomycetota</taxon>
        <taxon>Coriobacteriia</taxon>
        <taxon>Eggerthellales</taxon>
        <taxon>Eggerthellaceae</taxon>
        <taxon>Adlercreutzia</taxon>
    </lineage>
</organism>
<dbReference type="PROSITE" id="PS50106">
    <property type="entry name" value="PDZ"/>
    <property type="match status" value="1"/>
</dbReference>
<dbReference type="SUPFAM" id="SSF52096">
    <property type="entry name" value="ClpP/crotonase"/>
    <property type="match status" value="1"/>
</dbReference>
<protein>
    <submittedName>
        <fullName evidence="9">Peptidase</fullName>
    </submittedName>
</protein>
<evidence type="ECO:0000256" key="7">
    <source>
        <dbReference type="SAM" id="Phobius"/>
    </source>
</evidence>
<dbReference type="RefSeq" id="WP_114548756.1">
    <property type="nucleotide sequence ID" value="NZ_PPUT01000008.1"/>
</dbReference>
<dbReference type="Proteomes" id="UP000253805">
    <property type="component" value="Unassembled WGS sequence"/>
</dbReference>
<dbReference type="InterPro" id="IPR036034">
    <property type="entry name" value="PDZ_sf"/>
</dbReference>
<dbReference type="InterPro" id="IPR029045">
    <property type="entry name" value="ClpP/crotonase-like_dom_sf"/>
</dbReference>
<dbReference type="CDD" id="cd07560">
    <property type="entry name" value="Peptidase_S41_CPP"/>
    <property type="match status" value="1"/>
</dbReference>
<comment type="caution">
    <text evidence="9">The sequence shown here is derived from an EMBL/GenBank/DDBJ whole genome shotgun (WGS) entry which is preliminary data.</text>
</comment>
<evidence type="ECO:0000313" key="9">
    <source>
        <dbReference type="EMBL" id="RDC45604.1"/>
    </source>
</evidence>
<dbReference type="InterPro" id="IPR005151">
    <property type="entry name" value="Tail-specific_protease"/>
</dbReference>
<reference evidence="9 10" key="1">
    <citation type="journal article" date="2018" name="Elife">
        <title>Discovery and characterization of a prevalent human gut bacterial enzyme sufficient for the inactivation of a family of plant toxins.</title>
        <authorList>
            <person name="Koppel N."/>
            <person name="Bisanz J.E."/>
            <person name="Pandelia M.E."/>
            <person name="Turnbaugh P.J."/>
            <person name="Balskus E.P."/>
        </authorList>
    </citation>
    <scope>NUCLEOTIDE SEQUENCE [LARGE SCALE GENOMIC DNA]</scope>
    <source>
        <strain evidence="9 10">OB21 GAM 11</strain>
    </source>
</reference>
<evidence type="ECO:0000256" key="6">
    <source>
        <dbReference type="SAM" id="MobiDB-lite"/>
    </source>
</evidence>
<dbReference type="Gene3D" id="2.30.42.10">
    <property type="match status" value="1"/>
</dbReference>
<feature type="transmembrane region" description="Helical" evidence="7">
    <location>
        <begin position="30"/>
        <end position="50"/>
    </location>
</feature>
<dbReference type="EMBL" id="PPUT01000008">
    <property type="protein sequence ID" value="RDC45604.1"/>
    <property type="molecule type" value="Genomic_DNA"/>
</dbReference>
<evidence type="ECO:0000313" key="10">
    <source>
        <dbReference type="Proteomes" id="UP000253805"/>
    </source>
</evidence>
<dbReference type="SMART" id="SM00245">
    <property type="entry name" value="TSPc"/>
    <property type="match status" value="1"/>
</dbReference>
<comment type="similarity">
    <text evidence="1 5">Belongs to the peptidase S41A family.</text>
</comment>
<dbReference type="GO" id="GO:0006508">
    <property type="term" value="P:proteolysis"/>
    <property type="evidence" value="ECO:0007669"/>
    <property type="project" value="UniProtKB-KW"/>
</dbReference>
<dbReference type="Pfam" id="PF17820">
    <property type="entry name" value="PDZ_6"/>
    <property type="match status" value="1"/>
</dbReference>
<dbReference type="Gene3D" id="3.30.750.44">
    <property type="match status" value="1"/>
</dbReference>
<dbReference type="NCBIfam" id="TIGR00225">
    <property type="entry name" value="prc"/>
    <property type="match status" value="1"/>
</dbReference>
<dbReference type="SMART" id="SM00228">
    <property type="entry name" value="PDZ"/>
    <property type="match status" value="1"/>
</dbReference>
<evidence type="ECO:0000256" key="5">
    <source>
        <dbReference type="RuleBase" id="RU004404"/>
    </source>
</evidence>
<dbReference type="GO" id="GO:0008236">
    <property type="term" value="F:serine-type peptidase activity"/>
    <property type="evidence" value="ECO:0007669"/>
    <property type="project" value="UniProtKB-KW"/>
</dbReference>
<accession>A0A369P0I5</accession>
<dbReference type="GO" id="GO:0030288">
    <property type="term" value="C:outer membrane-bounded periplasmic space"/>
    <property type="evidence" value="ECO:0007669"/>
    <property type="project" value="TreeGrafter"/>
</dbReference>
<dbReference type="AlphaFoldDB" id="A0A369P0I5"/>
<dbReference type="Gene3D" id="3.90.226.10">
    <property type="entry name" value="2-enoyl-CoA Hydratase, Chain A, domain 1"/>
    <property type="match status" value="1"/>
</dbReference>
<dbReference type="Pfam" id="PF03572">
    <property type="entry name" value="Peptidase_S41"/>
    <property type="match status" value="1"/>
</dbReference>
<evidence type="ECO:0000259" key="8">
    <source>
        <dbReference type="PROSITE" id="PS50106"/>
    </source>
</evidence>
<dbReference type="InterPro" id="IPR001478">
    <property type="entry name" value="PDZ"/>
</dbReference>
<evidence type="ECO:0000256" key="3">
    <source>
        <dbReference type="ARBA" id="ARBA00022801"/>
    </source>
</evidence>
<feature type="domain" description="PDZ" evidence="8">
    <location>
        <begin position="134"/>
        <end position="201"/>
    </location>
</feature>
<sequence>MAKERNGRHLTPNPRARSERRVDQATSHGLLRVFLAVILVAVSFVGGFALRSQTELVASWGIPVSDGEREALAAAAANNTFESVSARVGDVEDILSTYSMDEIDLTSATYSMLDDLMKSTGDPYATYYNPDLYNTYIKETTERSYAGIGVVFADYNGRAYVSDVFEGSEAEAKGVQQGDFLTSIDSEDVSAWSMTEVVNALAKDEGATVSVTWMRPASLDAQTGEQFTTTLTCKVYEEANLTTALSDGVGVVKVRQISSNAAELVDQATKSLIEQGAGAIVLDLRDNAGGYLTQAVDIASLFVNSGILVQIQGNDGPATTKSAAGDAPYKDVPLVVVVNRYTAAAAEVLAASLQDNERADVVGETSMGKGSVQVVRELDFGGAVRYTAAYYLTPQGEPIDNVGIVPQVGVVNGEGEDGADSQLATGIDIARSLIPAA</sequence>
<feature type="region of interest" description="Disordered" evidence="6">
    <location>
        <begin position="1"/>
        <end position="22"/>
    </location>
</feature>
<keyword evidence="3 5" id="KW-0378">Hydrolase</keyword>
<evidence type="ECO:0000256" key="2">
    <source>
        <dbReference type="ARBA" id="ARBA00022670"/>
    </source>
</evidence>
<dbReference type="PANTHER" id="PTHR32060:SF30">
    <property type="entry name" value="CARBOXY-TERMINAL PROCESSING PROTEASE CTPA"/>
    <property type="match status" value="1"/>
</dbReference>
<dbReference type="GO" id="GO:0004175">
    <property type="term" value="F:endopeptidase activity"/>
    <property type="evidence" value="ECO:0007669"/>
    <property type="project" value="TreeGrafter"/>
</dbReference>
<keyword evidence="7" id="KW-0472">Membrane</keyword>
<evidence type="ECO:0000256" key="4">
    <source>
        <dbReference type="ARBA" id="ARBA00022825"/>
    </source>
</evidence>
<dbReference type="GO" id="GO:0007165">
    <property type="term" value="P:signal transduction"/>
    <property type="evidence" value="ECO:0007669"/>
    <property type="project" value="TreeGrafter"/>
</dbReference>
<keyword evidence="4 5" id="KW-0720">Serine protease</keyword>
<keyword evidence="7" id="KW-1133">Transmembrane helix</keyword>
<proteinExistence type="inferred from homology"/>
<dbReference type="SUPFAM" id="SSF50156">
    <property type="entry name" value="PDZ domain-like"/>
    <property type="match status" value="1"/>
</dbReference>
<dbReference type="PANTHER" id="PTHR32060">
    <property type="entry name" value="TAIL-SPECIFIC PROTEASE"/>
    <property type="match status" value="1"/>
</dbReference>
<keyword evidence="7" id="KW-0812">Transmembrane</keyword>
<evidence type="ECO:0000256" key="1">
    <source>
        <dbReference type="ARBA" id="ARBA00009179"/>
    </source>
</evidence>
<dbReference type="InterPro" id="IPR041489">
    <property type="entry name" value="PDZ_6"/>
</dbReference>
<keyword evidence="2 5" id="KW-0645">Protease</keyword>
<gene>
    <name evidence="9" type="ORF">C1850_04525</name>
</gene>